<keyword evidence="2 4" id="KW-0238">DNA-binding</keyword>
<evidence type="ECO:0000313" key="7">
    <source>
        <dbReference type="EMBL" id="MBA0084635.1"/>
    </source>
</evidence>
<dbReference type="PROSITE" id="PS51898">
    <property type="entry name" value="TYR_RECOMBINASE"/>
    <property type="match status" value="1"/>
</dbReference>
<dbReference type="InterPro" id="IPR044068">
    <property type="entry name" value="CB"/>
</dbReference>
<reference evidence="7" key="1">
    <citation type="submission" date="2020-06" db="EMBL/GenBank/DDBJ databases">
        <title>Legume-microbial interactions unlock mineral nutrients during tropical forest succession.</title>
        <authorList>
            <person name="Epihov D.Z."/>
        </authorList>
    </citation>
    <scope>NUCLEOTIDE SEQUENCE [LARGE SCALE GENOMIC DNA]</scope>
    <source>
        <strain evidence="7">Pan2503</strain>
    </source>
</reference>
<organism evidence="7 8">
    <name type="scientific">Candidatus Acidiferrum panamense</name>
    <dbReference type="NCBI Taxonomy" id="2741543"/>
    <lineage>
        <taxon>Bacteria</taxon>
        <taxon>Pseudomonadati</taxon>
        <taxon>Acidobacteriota</taxon>
        <taxon>Terriglobia</taxon>
        <taxon>Candidatus Acidiferrales</taxon>
        <taxon>Candidatus Acidiferrum</taxon>
    </lineage>
</organism>
<evidence type="ECO:0000313" key="8">
    <source>
        <dbReference type="Proteomes" id="UP000567293"/>
    </source>
</evidence>
<dbReference type="InterPro" id="IPR002104">
    <property type="entry name" value="Integrase_catalytic"/>
</dbReference>
<sequence length="403" mass="44195">MARSIRSSTLETRSARLRLPVSVKPTFVRVAKGLGLGYRRNKSGGVWIMRVADGKRGNWVRTIGAADDFAEADGGDVLNFWQAQDQVRSLARVDRAGTAEPITVAHALDAYEADLKTRGADLANVQRIRAYMTNGLAGKLITLLAARELRAWRDGLIERMSPASVNRTCFALKAALNLAARQDERSISRRAWQEGLALIPNATHDRNVILADGVVRDLITEAYNDSREFGLFVELAAVTGARPSQIVRLEVRDLLDGSEPRLMMPASRKGKGNKAKSHYPVPISADLAERLAAMDRLANAPLLTRPGGQPWKRSNQADPFRRVARACGQDPAEVTMYALRHSSIVRQLLAGVPVRIVAAGHDTSVAMIERNYSRYITDHADALVRGAMLDLTPRDKPKLAVIG</sequence>
<evidence type="ECO:0000256" key="2">
    <source>
        <dbReference type="ARBA" id="ARBA00023125"/>
    </source>
</evidence>
<dbReference type="Proteomes" id="UP000567293">
    <property type="component" value="Unassembled WGS sequence"/>
</dbReference>
<protein>
    <submittedName>
        <fullName evidence="7">Tyrosine-type recombinase/integrase</fullName>
    </submittedName>
</protein>
<dbReference type="InterPro" id="IPR011010">
    <property type="entry name" value="DNA_brk_join_enz"/>
</dbReference>
<accession>A0A7V8NNJ1</accession>
<dbReference type="AlphaFoldDB" id="A0A7V8NNJ1"/>
<dbReference type="InterPro" id="IPR013762">
    <property type="entry name" value="Integrase-like_cat_sf"/>
</dbReference>
<feature type="domain" description="Tyr recombinase" evidence="5">
    <location>
        <begin position="204"/>
        <end position="385"/>
    </location>
</feature>
<dbReference type="GO" id="GO:0006310">
    <property type="term" value="P:DNA recombination"/>
    <property type="evidence" value="ECO:0007669"/>
    <property type="project" value="UniProtKB-KW"/>
</dbReference>
<dbReference type="GO" id="GO:0015074">
    <property type="term" value="P:DNA integration"/>
    <property type="evidence" value="ECO:0007669"/>
    <property type="project" value="UniProtKB-KW"/>
</dbReference>
<evidence type="ECO:0000256" key="4">
    <source>
        <dbReference type="PROSITE-ProRule" id="PRU01248"/>
    </source>
</evidence>
<comment type="caution">
    <text evidence="7">The sequence shown here is derived from an EMBL/GenBank/DDBJ whole genome shotgun (WGS) entry which is preliminary data.</text>
</comment>
<evidence type="ECO:0000256" key="1">
    <source>
        <dbReference type="ARBA" id="ARBA00022908"/>
    </source>
</evidence>
<keyword evidence="8" id="KW-1185">Reference proteome</keyword>
<keyword evidence="1" id="KW-0229">DNA integration</keyword>
<keyword evidence="3" id="KW-0233">DNA recombination</keyword>
<evidence type="ECO:0000259" key="6">
    <source>
        <dbReference type="PROSITE" id="PS51900"/>
    </source>
</evidence>
<feature type="domain" description="Core-binding (CB)" evidence="6">
    <location>
        <begin position="102"/>
        <end position="180"/>
    </location>
</feature>
<evidence type="ECO:0000259" key="5">
    <source>
        <dbReference type="PROSITE" id="PS51898"/>
    </source>
</evidence>
<dbReference type="Gene3D" id="1.10.443.10">
    <property type="entry name" value="Intergrase catalytic core"/>
    <property type="match status" value="1"/>
</dbReference>
<dbReference type="GO" id="GO:0003677">
    <property type="term" value="F:DNA binding"/>
    <property type="evidence" value="ECO:0007669"/>
    <property type="project" value="UniProtKB-UniRule"/>
</dbReference>
<dbReference type="EMBL" id="JACDQQ010000645">
    <property type="protein sequence ID" value="MBA0084635.1"/>
    <property type="molecule type" value="Genomic_DNA"/>
</dbReference>
<dbReference type="SUPFAM" id="SSF56349">
    <property type="entry name" value="DNA breaking-rejoining enzymes"/>
    <property type="match status" value="1"/>
</dbReference>
<proteinExistence type="predicted"/>
<evidence type="ECO:0000256" key="3">
    <source>
        <dbReference type="ARBA" id="ARBA00023172"/>
    </source>
</evidence>
<dbReference type="PROSITE" id="PS51900">
    <property type="entry name" value="CB"/>
    <property type="match status" value="1"/>
</dbReference>
<gene>
    <name evidence="7" type="ORF">HRJ53_06550</name>
</gene>
<name>A0A7V8NNJ1_9BACT</name>